<accession>A0A1M7D0M9</accession>
<sequence length="82" mass="8825">MTGTVRDEIAKLLKDGSRSKEDRISDLLTLRSDARALQRAATESPMGGEDKSSDLREIDLALEKLGHGDALKAADEDNAATL</sequence>
<evidence type="ECO:0000313" key="1">
    <source>
        <dbReference type="EMBL" id="SHL73071.1"/>
    </source>
</evidence>
<gene>
    <name evidence="1" type="ORF">SAMN05444272_1333</name>
</gene>
<proteinExistence type="predicted"/>
<dbReference type="AlphaFoldDB" id="A0A1M7D0M9"/>
<dbReference type="Proteomes" id="UP000186002">
    <property type="component" value="Unassembled WGS sequence"/>
</dbReference>
<protein>
    <submittedName>
        <fullName evidence="1">Uncharacterized protein</fullName>
    </submittedName>
</protein>
<organism evidence="1 2">
    <name type="scientific">Roseibium suaedae</name>
    <dbReference type="NCBI Taxonomy" id="735517"/>
    <lineage>
        <taxon>Bacteria</taxon>
        <taxon>Pseudomonadati</taxon>
        <taxon>Pseudomonadota</taxon>
        <taxon>Alphaproteobacteria</taxon>
        <taxon>Hyphomicrobiales</taxon>
        <taxon>Stappiaceae</taxon>
        <taxon>Roseibium</taxon>
    </lineage>
</organism>
<dbReference type="STRING" id="735517.SAMN05444272_1333"/>
<dbReference type="OrthoDB" id="8084279at2"/>
<name>A0A1M7D0M9_9HYPH</name>
<reference evidence="1 2" key="1">
    <citation type="submission" date="2016-11" db="EMBL/GenBank/DDBJ databases">
        <authorList>
            <person name="Jaros S."/>
            <person name="Januszkiewicz K."/>
            <person name="Wedrychowicz H."/>
        </authorList>
    </citation>
    <scope>NUCLEOTIDE SEQUENCE [LARGE SCALE GENOMIC DNA]</scope>
    <source>
        <strain evidence="1 2">DSM 22153</strain>
    </source>
</reference>
<dbReference type="EMBL" id="FRBW01000001">
    <property type="protein sequence ID" value="SHL73071.1"/>
    <property type="molecule type" value="Genomic_DNA"/>
</dbReference>
<keyword evidence="2" id="KW-1185">Reference proteome</keyword>
<evidence type="ECO:0000313" key="2">
    <source>
        <dbReference type="Proteomes" id="UP000186002"/>
    </source>
</evidence>
<dbReference type="RefSeq" id="WP_073010329.1">
    <property type="nucleotide sequence ID" value="NZ_FRBW01000001.1"/>
</dbReference>